<evidence type="ECO:0000313" key="4">
    <source>
        <dbReference type="Proteomes" id="UP001589734"/>
    </source>
</evidence>
<name>A0ABV6BQ35_9FLAO</name>
<dbReference type="Pfam" id="PF00072">
    <property type="entry name" value="Response_reg"/>
    <property type="match status" value="1"/>
</dbReference>
<evidence type="ECO:0000259" key="2">
    <source>
        <dbReference type="PROSITE" id="PS50110"/>
    </source>
</evidence>
<proteinExistence type="predicted"/>
<organism evidence="3 4">
    <name type="scientific">Flavobacterium procerum</name>
    <dbReference type="NCBI Taxonomy" id="1455569"/>
    <lineage>
        <taxon>Bacteria</taxon>
        <taxon>Pseudomonadati</taxon>
        <taxon>Bacteroidota</taxon>
        <taxon>Flavobacteriia</taxon>
        <taxon>Flavobacteriales</taxon>
        <taxon>Flavobacteriaceae</taxon>
        <taxon>Flavobacterium</taxon>
    </lineage>
</organism>
<dbReference type="SUPFAM" id="SSF52172">
    <property type="entry name" value="CheY-like"/>
    <property type="match status" value="1"/>
</dbReference>
<dbReference type="InterPro" id="IPR001789">
    <property type="entry name" value="Sig_transdc_resp-reg_receiver"/>
</dbReference>
<gene>
    <name evidence="3" type="ORF">ACFFLS_03845</name>
</gene>
<dbReference type="PANTHER" id="PTHR44520:SF2">
    <property type="entry name" value="RESPONSE REGULATOR RCP1"/>
    <property type="match status" value="1"/>
</dbReference>
<feature type="domain" description="Response regulatory" evidence="2">
    <location>
        <begin position="5"/>
        <end position="124"/>
    </location>
</feature>
<dbReference type="PANTHER" id="PTHR44520">
    <property type="entry name" value="RESPONSE REGULATOR RCP1-RELATED"/>
    <property type="match status" value="1"/>
</dbReference>
<keyword evidence="1" id="KW-0597">Phosphoprotein</keyword>
<keyword evidence="4" id="KW-1185">Reference proteome</keyword>
<dbReference type="InterPro" id="IPR011006">
    <property type="entry name" value="CheY-like_superfamily"/>
</dbReference>
<dbReference type="Gene3D" id="3.40.50.2300">
    <property type="match status" value="1"/>
</dbReference>
<evidence type="ECO:0000313" key="3">
    <source>
        <dbReference type="EMBL" id="MFC0076154.1"/>
    </source>
</evidence>
<dbReference type="InterPro" id="IPR052893">
    <property type="entry name" value="TCS_response_regulator"/>
</dbReference>
<sequence length="157" mass="17403">MKEKVILLIDDDLDDTEIFTGIFRDSNQNINFLCAPSGPEALKLLNVIEPPSLILLDAGMPVMNGWEFLDLLKREDRRSEVPVIMIATSSRKAGIDDAGTLGAVAYFVKPCDFQCLKEILVTICTNLGSGLKKALLNLQSESPRYIFIFPENIKDAV</sequence>
<reference evidence="3 4" key="1">
    <citation type="submission" date="2024-09" db="EMBL/GenBank/DDBJ databases">
        <authorList>
            <person name="Sun Q."/>
            <person name="Mori K."/>
        </authorList>
    </citation>
    <scope>NUCLEOTIDE SEQUENCE [LARGE SCALE GENOMIC DNA]</scope>
    <source>
        <strain evidence="3 4">CGMCC 1.12926</strain>
    </source>
</reference>
<dbReference type="PROSITE" id="PS50110">
    <property type="entry name" value="RESPONSE_REGULATORY"/>
    <property type="match status" value="1"/>
</dbReference>
<protein>
    <submittedName>
        <fullName evidence="3">Two-component system response regulator</fullName>
    </submittedName>
</protein>
<dbReference type="RefSeq" id="WP_379685367.1">
    <property type="nucleotide sequence ID" value="NZ_JBHLYW010000004.1"/>
</dbReference>
<evidence type="ECO:0000256" key="1">
    <source>
        <dbReference type="PROSITE-ProRule" id="PRU00169"/>
    </source>
</evidence>
<feature type="modified residue" description="4-aspartylphosphate" evidence="1">
    <location>
        <position position="57"/>
    </location>
</feature>
<accession>A0ABV6BQ35</accession>
<dbReference type="SMART" id="SM00448">
    <property type="entry name" value="REC"/>
    <property type="match status" value="1"/>
</dbReference>
<comment type="caution">
    <text evidence="3">The sequence shown here is derived from an EMBL/GenBank/DDBJ whole genome shotgun (WGS) entry which is preliminary data.</text>
</comment>
<dbReference type="EMBL" id="JBHLYW010000004">
    <property type="protein sequence ID" value="MFC0076154.1"/>
    <property type="molecule type" value="Genomic_DNA"/>
</dbReference>
<dbReference type="Proteomes" id="UP001589734">
    <property type="component" value="Unassembled WGS sequence"/>
</dbReference>